<evidence type="ECO:0000313" key="2">
    <source>
        <dbReference type="EMBL" id="TVU24666.1"/>
    </source>
</evidence>
<dbReference type="Proteomes" id="UP000324897">
    <property type="component" value="Chromosome 2"/>
</dbReference>
<gene>
    <name evidence="2" type="ORF">EJB05_27115</name>
</gene>
<evidence type="ECO:0000256" key="1">
    <source>
        <dbReference type="SAM" id="MobiDB-lite"/>
    </source>
</evidence>
<keyword evidence="3" id="KW-1185">Reference proteome</keyword>
<dbReference type="OrthoDB" id="693143at2759"/>
<dbReference type="Gramene" id="TVU24666">
    <property type="protein sequence ID" value="TVU24666"/>
    <property type="gene ID" value="EJB05_27115"/>
</dbReference>
<accession>A0A5J9UM67</accession>
<evidence type="ECO:0008006" key="4">
    <source>
        <dbReference type="Google" id="ProtNLM"/>
    </source>
</evidence>
<dbReference type="EMBL" id="RWGY01000013">
    <property type="protein sequence ID" value="TVU24666.1"/>
    <property type="molecule type" value="Genomic_DNA"/>
</dbReference>
<feature type="region of interest" description="Disordered" evidence="1">
    <location>
        <begin position="410"/>
        <end position="439"/>
    </location>
</feature>
<sequence>CHVSVHGHDGKCVAPIGLARLKSGVAPIHLTRLLCDLTPRAAPPSPPFLLPPYPNGCSSFLPPPPIAPHLAPSNPATMPRIMKYCYPYVGDWDAPVPSPFPIPKCACNMTAVVTQSKHPLTAARVYFCCPRKDFMNTCDFFQWIDGPEKYDHRILLLPWTVKKAPYESFKRWVAPPPNPPRMSKEECKPKAKERLANPPLCDCGYRSELETPPPELIHRPKRHYPDPDTLPDAVLYGEELPCRYLPPLLCQCGVPAREGVVPSELGYGHYCGNTVGADDEWDTRRCDWETFKGKEEFLKEAKKRGHEYYMRALACRRGSIRHKYLTTPPSFIYNTICSELKLKRENPLFEGQEADMVIHHWRRNRDLYPPKSCWKMLDPPYGLRFESAKECMAWATARMKQLCDPVYVEEKRKKEEEERKKRAQEELERRQKDPTCWES</sequence>
<proteinExistence type="predicted"/>
<comment type="caution">
    <text evidence="2">The sequence shown here is derived from an EMBL/GenBank/DDBJ whole genome shotgun (WGS) entry which is preliminary data.</text>
</comment>
<protein>
    <recommendedName>
        <fullName evidence="4">Zinc finger GRF-type domain-containing protein</fullName>
    </recommendedName>
</protein>
<evidence type="ECO:0000313" key="3">
    <source>
        <dbReference type="Proteomes" id="UP000324897"/>
    </source>
</evidence>
<name>A0A5J9UM67_9POAL</name>
<dbReference type="PANTHER" id="PTHR48127">
    <property type="entry name" value="GRF-TYPE DOMAIN-CONTAINING PROTEIN"/>
    <property type="match status" value="1"/>
</dbReference>
<dbReference type="PANTHER" id="PTHR48127:SF1">
    <property type="entry name" value="ZINC FINGER GRF-TYPE DOMAIN-CONTAINING PROTEIN"/>
    <property type="match status" value="1"/>
</dbReference>
<dbReference type="AlphaFoldDB" id="A0A5J9UM67"/>
<feature type="non-terminal residue" evidence="2">
    <location>
        <position position="1"/>
    </location>
</feature>
<organism evidence="2 3">
    <name type="scientific">Eragrostis curvula</name>
    <name type="common">weeping love grass</name>
    <dbReference type="NCBI Taxonomy" id="38414"/>
    <lineage>
        <taxon>Eukaryota</taxon>
        <taxon>Viridiplantae</taxon>
        <taxon>Streptophyta</taxon>
        <taxon>Embryophyta</taxon>
        <taxon>Tracheophyta</taxon>
        <taxon>Spermatophyta</taxon>
        <taxon>Magnoliopsida</taxon>
        <taxon>Liliopsida</taxon>
        <taxon>Poales</taxon>
        <taxon>Poaceae</taxon>
        <taxon>PACMAD clade</taxon>
        <taxon>Chloridoideae</taxon>
        <taxon>Eragrostideae</taxon>
        <taxon>Eragrostidinae</taxon>
        <taxon>Eragrostis</taxon>
    </lineage>
</organism>
<reference evidence="2 3" key="1">
    <citation type="journal article" date="2019" name="Sci. Rep.">
        <title>A high-quality genome of Eragrostis curvula grass provides insights into Poaceae evolution and supports new strategies to enhance forage quality.</title>
        <authorList>
            <person name="Carballo J."/>
            <person name="Santos B.A.C.M."/>
            <person name="Zappacosta D."/>
            <person name="Garbus I."/>
            <person name="Selva J.P."/>
            <person name="Gallo C.A."/>
            <person name="Diaz A."/>
            <person name="Albertini E."/>
            <person name="Caccamo M."/>
            <person name="Echenique V."/>
        </authorList>
    </citation>
    <scope>NUCLEOTIDE SEQUENCE [LARGE SCALE GENOMIC DNA]</scope>
    <source>
        <strain evidence="3">cv. Victoria</strain>
        <tissue evidence="2">Leaf</tissue>
    </source>
</reference>